<organism evidence="2 3">
    <name type="scientific">Pisum sativum</name>
    <name type="common">Garden pea</name>
    <name type="synonym">Lathyrus oleraceus</name>
    <dbReference type="NCBI Taxonomy" id="3888"/>
    <lineage>
        <taxon>Eukaryota</taxon>
        <taxon>Viridiplantae</taxon>
        <taxon>Streptophyta</taxon>
        <taxon>Embryophyta</taxon>
        <taxon>Tracheophyta</taxon>
        <taxon>Spermatophyta</taxon>
        <taxon>Magnoliopsida</taxon>
        <taxon>eudicotyledons</taxon>
        <taxon>Gunneridae</taxon>
        <taxon>Pentapetalae</taxon>
        <taxon>rosids</taxon>
        <taxon>fabids</taxon>
        <taxon>Fabales</taxon>
        <taxon>Fabaceae</taxon>
        <taxon>Papilionoideae</taxon>
        <taxon>50 kb inversion clade</taxon>
        <taxon>NPAAA clade</taxon>
        <taxon>Hologalegina</taxon>
        <taxon>IRL clade</taxon>
        <taxon>Fabeae</taxon>
        <taxon>Lathyrus</taxon>
    </lineage>
</organism>
<keyword evidence="3" id="KW-1185">Reference proteome</keyword>
<comment type="caution">
    <text evidence="2">The sequence shown here is derived from an EMBL/GenBank/DDBJ whole genome shotgun (WGS) entry which is preliminary data.</text>
</comment>
<dbReference type="EMBL" id="JAMSHJ010000002">
    <property type="protein sequence ID" value="KAI5436785.1"/>
    <property type="molecule type" value="Genomic_DNA"/>
</dbReference>
<evidence type="ECO:0000256" key="1">
    <source>
        <dbReference type="SAM" id="MobiDB-lite"/>
    </source>
</evidence>
<gene>
    <name evidence="2" type="ORF">KIW84_023055</name>
</gene>
<dbReference type="AlphaFoldDB" id="A0A9D4YGG1"/>
<dbReference type="Gramene" id="Psat02G0305500-T1">
    <property type="protein sequence ID" value="KAI5436785.1"/>
    <property type="gene ID" value="KIW84_023055"/>
</dbReference>
<feature type="compositionally biased region" description="Basic residues" evidence="1">
    <location>
        <begin position="21"/>
        <end position="31"/>
    </location>
</feature>
<proteinExistence type="predicted"/>
<sequence length="146" mass="16803">MLKRVVHSLGLVEHSNENPRRKNKVKRKHLHQDKTKENIKLSTPNAVNILPPNECRIDEKCDQVKETNWVGEEKVNAKGSMFQGGEDADESCFSAKEFYVWKDKSAKCSRRKGIVKGKKPFVAPFPRLYRDLRWKPSLATVDDLSP</sequence>
<accession>A0A9D4YGG1</accession>
<evidence type="ECO:0000313" key="2">
    <source>
        <dbReference type="EMBL" id="KAI5436785.1"/>
    </source>
</evidence>
<dbReference type="Gramene" id="PSAT_LOCUS9185_t1">
    <property type="protein sequence ID" value="CAL5189048.1"/>
    <property type="gene ID" value="PSAT_LOCUS9185"/>
</dbReference>
<feature type="region of interest" description="Disordered" evidence="1">
    <location>
        <begin position="1"/>
        <end position="33"/>
    </location>
</feature>
<name>A0A9D4YGG1_PEA</name>
<dbReference type="Proteomes" id="UP001058974">
    <property type="component" value="Chromosome 2"/>
</dbReference>
<protein>
    <submittedName>
        <fullName evidence="2">Uncharacterized protein</fullName>
    </submittedName>
</protein>
<reference evidence="2 3" key="1">
    <citation type="journal article" date="2022" name="Nat. Genet.">
        <title>Improved pea reference genome and pan-genome highlight genomic features and evolutionary characteristics.</title>
        <authorList>
            <person name="Yang T."/>
            <person name="Liu R."/>
            <person name="Luo Y."/>
            <person name="Hu S."/>
            <person name="Wang D."/>
            <person name="Wang C."/>
            <person name="Pandey M.K."/>
            <person name="Ge S."/>
            <person name="Xu Q."/>
            <person name="Li N."/>
            <person name="Li G."/>
            <person name="Huang Y."/>
            <person name="Saxena R.K."/>
            <person name="Ji Y."/>
            <person name="Li M."/>
            <person name="Yan X."/>
            <person name="He Y."/>
            <person name="Liu Y."/>
            <person name="Wang X."/>
            <person name="Xiang C."/>
            <person name="Varshney R.K."/>
            <person name="Ding H."/>
            <person name="Gao S."/>
            <person name="Zong X."/>
        </authorList>
    </citation>
    <scope>NUCLEOTIDE SEQUENCE [LARGE SCALE GENOMIC DNA]</scope>
    <source>
        <strain evidence="2 3">cv. Zhongwan 6</strain>
    </source>
</reference>
<evidence type="ECO:0000313" key="3">
    <source>
        <dbReference type="Proteomes" id="UP001058974"/>
    </source>
</evidence>